<keyword evidence="6" id="KW-0808">Transferase</keyword>
<proteinExistence type="inferred from homology"/>
<reference evidence="7 8" key="1">
    <citation type="journal article" date="2020" name="Cell Host Microbe">
        <title>Functional and Genomic Variation between Human-Derived Isolates of Lachnospiraceae Reveals Inter- and Intra-Species Diversity.</title>
        <authorList>
            <person name="Sorbara M.T."/>
            <person name="Littmann E.R."/>
            <person name="Fontana E."/>
            <person name="Moody T.U."/>
            <person name="Kohout C.E."/>
            <person name="Gjonbalaj M."/>
            <person name="Eaton V."/>
            <person name="Seok R."/>
            <person name="Leiner I.M."/>
            <person name="Pamer E.G."/>
        </authorList>
    </citation>
    <scope>NUCLEOTIDE SEQUENCE [LARGE SCALE GENOMIC DNA]</scope>
    <source>
        <strain evidence="7 8">MSK.1.17</strain>
    </source>
</reference>
<reference evidence="7" key="2">
    <citation type="submission" date="2020-02" db="EMBL/GenBank/DDBJ databases">
        <authorList>
            <person name="Littmann E."/>
            <person name="Sorbara M."/>
        </authorList>
    </citation>
    <scope>NUCLEOTIDE SEQUENCE</scope>
    <source>
        <strain evidence="7">MSK.1.17</strain>
    </source>
</reference>
<evidence type="ECO:0000313" key="7">
    <source>
        <dbReference type="EMBL" id="NSJ52619.1"/>
    </source>
</evidence>
<evidence type="ECO:0000256" key="4">
    <source>
        <dbReference type="PIRSR" id="PIRSR000390-2"/>
    </source>
</evidence>
<dbReference type="Gene3D" id="3.90.1150.10">
    <property type="entry name" value="Aspartate Aminotransferase, domain 1"/>
    <property type="match status" value="1"/>
</dbReference>
<dbReference type="EMBL" id="JAKNGE010000006">
    <property type="protein sequence ID" value="MCG4744965.1"/>
    <property type="molecule type" value="Genomic_DNA"/>
</dbReference>
<comment type="similarity">
    <text evidence="2 5">Belongs to the DegT/DnrJ/EryC1 family.</text>
</comment>
<evidence type="ECO:0000256" key="2">
    <source>
        <dbReference type="ARBA" id="ARBA00037999"/>
    </source>
</evidence>
<evidence type="ECO:0000256" key="3">
    <source>
        <dbReference type="PIRSR" id="PIRSR000390-1"/>
    </source>
</evidence>
<evidence type="ECO:0000313" key="9">
    <source>
        <dbReference type="Proteomes" id="UP001299608"/>
    </source>
</evidence>
<dbReference type="InterPro" id="IPR015422">
    <property type="entry name" value="PyrdxlP-dep_Trfase_small"/>
</dbReference>
<accession>A0AAW5BL61</accession>
<dbReference type="CDD" id="cd00616">
    <property type="entry name" value="AHBA_syn"/>
    <property type="match status" value="1"/>
</dbReference>
<dbReference type="RefSeq" id="WP_117556252.1">
    <property type="nucleotide sequence ID" value="NZ_JAAITT010000086.1"/>
</dbReference>
<evidence type="ECO:0000313" key="8">
    <source>
        <dbReference type="Proteomes" id="UP000669239"/>
    </source>
</evidence>
<feature type="active site" description="Proton acceptor" evidence="3">
    <location>
        <position position="185"/>
    </location>
</feature>
<evidence type="ECO:0000313" key="6">
    <source>
        <dbReference type="EMBL" id="MCG4744965.1"/>
    </source>
</evidence>
<dbReference type="PIRSF" id="PIRSF000390">
    <property type="entry name" value="PLP_StrS"/>
    <property type="match status" value="1"/>
</dbReference>
<dbReference type="GO" id="GO:0008483">
    <property type="term" value="F:transaminase activity"/>
    <property type="evidence" value="ECO:0007669"/>
    <property type="project" value="UniProtKB-KW"/>
</dbReference>
<dbReference type="Pfam" id="PF01041">
    <property type="entry name" value="DegT_DnrJ_EryC1"/>
    <property type="match status" value="1"/>
</dbReference>
<evidence type="ECO:0000256" key="1">
    <source>
        <dbReference type="ARBA" id="ARBA00022898"/>
    </source>
</evidence>
<dbReference type="Gene3D" id="3.40.640.10">
    <property type="entry name" value="Type I PLP-dependent aspartate aminotransferase-like (Major domain)"/>
    <property type="match status" value="1"/>
</dbReference>
<dbReference type="PANTHER" id="PTHR30244">
    <property type="entry name" value="TRANSAMINASE"/>
    <property type="match status" value="1"/>
</dbReference>
<dbReference type="AlphaFoldDB" id="A0AAW5BL61"/>
<evidence type="ECO:0000256" key="5">
    <source>
        <dbReference type="RuleBase" id="RU004508"/>
    </source>
</evidence>
<keyword evidence="6" id="KW-0032">Aminotransferase</keyword>
<reference evidence="6" key="3">
    <citation type="submission" date="2022-01" db="EMBL/GenBank/DDBJ databases">
        <title>Collection of gut derived symbiotic bacterial strains cultured from healthy donors.</title>
        <authorList>
            <person name="Lin H."/>
            <person name="Kohout C."/>
            <person name="Waligurski E."/>
            <person name="Pamer E.G."/>
        </authorList>
    </citation>
    <scope>NUCLEOTIDE SEQUENCE</scope>
    <source>
        <strain evidence="6">DFI.6.55</strain>
    </source>
</reference>
<dbReference type="EMBL" id="JAAITT010000086">
    <property type="protein sequence ID" value="NSJ52619.1"/>
    <property type="molecule type" value="Genomic_DNA"/>
</dbReference>
<dbReference type="GO" id="GO:0030170">
    <property type="term" value="F:pyridoxal phosphate binding"/>
    <property type="evidence" value="ECO:0007669"/>
    <property type="project" value="TreeGrafter"/>
</dbReference>
<dbReference type="Proteomes" id="UP000669239">
    <property type="component" value="Unassembled WGS sequence"/>
</dbReference>
<comment type="caution">
    <text evidence="6">The sequence shown here is derived from an EMBL/GenBank/DDBJ whole genome shotgun (WGS) entry which is preliminary data.</text>
</comment>
<dbReference type="GO" id="GO:0000271">
    <property type="term" value="P:polysaccharide biosynthetic process"/>
    <property type="evidence" value="ECO:0007669"/>
    <property type="project" value="TreeGrafter"/>
</dbReference>
<dbReference type="InterPro" id="IPR000653">
    <property type="entry name" value="DegT/StrS_aminotransferase"/>
</dbReference>
<dbReference type="SUPFAM" id="SSF53383">
    <property type="entry name" value="PLP-dependent transferases"/>
    <property type="match status" value="1"/>
</dbReference>
<keyword evidence="8" id="KW-1185">Reference proteome</keyword>
<feature type="modified residue" description="N6-(pyridoxal phosphate)lysine" evidence="4">
    <location>
        <position position="185"/>
    </location>
</feature>
<gene>
    <name evidence="7" type="ORF">G5B36_28685</name>
    <name evidence="6" type="ORF">L0N08_06025</name>
</gene>
<keyword evidence="1 4" id="KW-0663">Pyridoxal phosphate</keyword>
<dbReference type="InterPro" id="IPR015421">
    <property type="entry name" value="PyrdxlP-dep_Trfase_major"/>
</dbReference>
<dbReference type="Proteomes" id="UP001299608">
    <property type="component" value="Unassembled WGS sequence"/>
</dbReference>
<organism evidence="6 9">
    <name type="scientific">Enterocloster aldenensis</name>
    <dbReference type="NCBI Taxonomy" id="358742"/>
    <lineage>
        <taxon>Bacteria</taxon>
        <taxon>Bacillati</taxon>
        <taxon>Bacillota</taxon>
        <taxon>Clostridia</taxon>
        <taxon>Lachnospirales</taxon>
        <taxon>Lachnospiraceae</taxon>
        <taxon>Enterocloster</taxon>
    </lineage>
</organism>
<dbReference type="PANTHER" id="PTHR30244:SF36">
    <property type="entry name" value="3-OXO-GLUCOSE-6-PHOSPHATE:GLUTAMATE AMINOTRANSFERASE"/>
    <property type="match status" value="1"/>
</dbReference>
<sequence length="363" mass="41271">MEIDCNRLDYGFFQHQKELEEKAIEILRSGRYILGEELERFEMEFAQFLGVKYCVGVGNGLDALTMAFYLLGIGPGDEVLVPGNTFIASVMGITRNGGIPIFVEPDEYYNIDVDQIESHITKNTKAILAVHLYGQPAKMDSLMELAQNYGLKVVEDCAQSHGADYMGKKTGSFGHISCFSFYPTKNLGGFGDGGALATDLCEISEAAKCYRNYGSKIKYYNEVVGINSRLDEIQAGLLRIKLSYLETLIKRRRDICKRYSEKIKNDRIKLPLIQKEAEPVWHQYVIRTCQRECLIDFLKRNGIQTLVHYPIPPHLSEAYSYLGIKEGQLPITEQYARQVLSLPLYDGMSDEEVEYVIQVINRY</sequence>
<protein>
    <submittedName>
        <fullName evidence="6">DegT/DnrJ/EryC1/StrS family aminotransferase</fullName>
    </submittedName>
</protein>
<name>A0AAW5BL61_9FIRM</name>
<dbReference type="InterPro" id="IPR015424">
    <property type="entry name" value="PyrdxlP-dep_Trfase"/>
</dbReference>